<name>A0A9P9DXR0_9PLEO</name>
<dbReference type="AlphaFoldDB" id="A0A9P9DXR0"/>
<dbReference type="EMBL" id="JAGMWT010000006">
    <property type="protein sequence ID" value="KAH7127193.1"/>
    <property type="molecule type" value="Genomic_DNA"/>
</dbReference>
<evidence type="ECO:0000259" key="2">
    <source>
        <dbReference type="Pfam" id="PF20684"/>
    </source>
</evidence>
<feature type="transmembrane region" description="Helical" evidence="1">
    <location>
        <begin position="66"/>
        <end position="89"/>
    </location>
</feature>
<evidence type="ECO:0000313" key="3">
    <source>
        <dbReference type="EMBL" id="KAH7127193.1"/>
    </source>
</evidence>
<dbReference type="PANTHER" id="PTHR38794:SF1">
    <property type="entry name" value="INTEGRAL MEMBRANE PROTEIN"/>
    <property type="match status" value="1"/>
</dbReference>
<sequence length="159" mass="17776">MGCARISVCLLIKKILPGTNAKYTAIVFAVFSALWTVSGVFVTAFPCTPPNPWESQGKRCFNLLKFVNYIGITNIVVEVLLVSIPLFVWNLRLTAGRRLSLSFLNRYPFSEDFTYDYWRTALCVQVAQNLSVITACIPCLHPFVLSILSGATVTESLRF</sequence>
<evidence type="ECO:0000256" key="1">
    <source>
        <dbReference type="SAM" id="Phobius"/>
    </source>
</evidence>
<dbReference type="InterPro" id="IPR049326">
    <property type="entry name" value="Rhodopsin_dom_fungi"/>
</dbReference>
<reference evidence="3" key="1">
    <citation type="journal article" date="2021" name="Nat. Commun.">
        <title>Genetic determinants of endophytism in the Arabidopsis root mycobiome.</title>
        <authorList>
            <person name="Mesny F."/>
            <person name="Miyauchi S."/>
            <person name="Thiergart T."/>
            <person name="Pickel B."/>
            <person name="Atanasova L."/>
            <person name="Karlsson M."/>
            <person name="Huettel B."/>
            <person name="Barry K.W."/>
            <person name="Haridas S."/>
            <person name="Chen C."/>
            <person name="Bauer D."/>
            <person name="Andreopoulos W."/>
            <person name="Pangilinan J."/>
            <person name="LaButti K."/>
            <person name="Riley R."/>
            <person name="Lipzen A."/>
            <person name="Clum A."/>
            <person name="Drula E."/>
            <person name="Henrissat B."/>
            <person name="Kohler A."/>
            <person name="Grigoriev I.V."/>
            <person name="Martin F.M."/>
            <person name="Hacquard S."/>
        </authorList>
    </citation>
    <scope>NUCLEOTIDE SEQUENCE</scope>
    <source>
        <strain evidence="3">MPI-CAGE-CH-0243</strain>
    </source>
</reference>
<dbReference type="PANTHER" id="PTHR38794">
    <property type="entry name" value="INTEGRAL MEMBRANE PROTEIN"/>
    <property type="match status" value="1"/>
</dbReference>
<protein>
    <recommendedName>
        <fullName evidence="2">Rhodopsin domain-containing protein</fullName>
    </recommendedName>
</protein>
<accession>A0A9P9DXR0</accession>
<dbReference type="Pfam" id="PF20684">
    <property type="entry name" value="Fung_rhodopsin"/>
    <property type="match status" value="1"/>
</dbReference>
<gene>
    <name evidence="3" type="ORF">B0J11DRAFT_402434</name>
</gene>
<keyword evidence="4" id="KW-1185">Reference proteome</keyword>
<keyword evidence="1" id="KW-0472">Membrane</keyword>
<comment type="caution">
    <text evidence="3">The sequence shown here is derived from an EMBL/GenBank/DDBJ whole genome shotgun (WGS) entry which is preliminary data.</text>
</comment>
<feature type="transmembrane region" description="Helical" evidence="1">
    <location>
        <begin position="23"/>
        <end position="46"/>
    </location>
</feature>
<organism evidence="3 4">
    <name type="scientific">Dendryphion nanum</name>
    <dbReference type="NCBI Taxonomy" id="256645"/>
    <lineage>
        <taxon>Eukaryota</taxon>
        <taxon>Fungi</taxon>
        <taxon>Dikarya</taxon>
        <taxon>Ascomycota</taxon>
        <taxon>Pezizomycotina</taxon>
        <taxon>Dothideomycetes</taxon>
        <taxon>Pleosporomycetidae</taxon>
        <taxon>Pleosporales</taxon>
        <taxon>Torulaceae</taxon>
        <taxon>Dendryphion</taxon>
    </lineage>
</organism>
<feature type="non-terminal residue" evidence="3">
    <location>
        <position position="1"/>
    </location>
</feature>
<dbReference type="Proteomes" id="UP000700596">
    <property type="component" value="Unassembled WGS sequence"/>
</dbReference>
<keyword evidence="1" id="KW-1133">Transmembrane helix</keyword>
<evidence type="ECO:0000313" key="4">
    <source>
        <dbReference type="Proteomes" id="UP000700596"/>
    </source>
</evidence>
<feature type="domain" description="Rhodopsin" evidence="2">
    <location>
        <begin position="2"/>
        <end position="103"/>
    </location>
</feature>
<dbReference type="OrthoDB" id="3918601at2759"/>
<keyword evidence="1" id="KW-0812">Transmembrane</keyword>
<proteinExistence type="predicted"/>